<reference evidence="3" key="1">
    <citation type="submission" date="2021-01" db="EMBL/GenBank/DDBJ databases">
        <authorList>
            <person name="Corre E."/>
            <person name="Pelletier E."/>
            <person name="Niang G."/>
            <person name="Scheremetjew M."/>
            <person name="Finn R."/>
            <person name="Kale V."/>
            <person name="Holt S."/>
            <person name="Cochrane G."/>
            <person name="Meng A."/>
            <person name="Brown T."/>
            <person name="Cohen L."/>
        </authorList>
    </citation>
    <scope>NUCLEOTIDE SEQUENCE</scope>
    <source>
        <strain evidence="3">CCMP722</strain>
    </source>
</reference>
<proteinExistence type="predicted"/>
<feature type="signal peptide" evidence="2">
    <location>
        <begin position="1"/>
        <end position="26"/>
    </location>
</feature>
<dbReference type="EMBL" id="HBFA01014227">
    <property type="protein sequence ID" value="CAD8663058.1"/>
    <property type="molecule type" value="Transcribed_RNA"/>
</dbReference>
<evidence type="ECO:0000256" key="1">
    <source>
        <dbReference type="SAM" id="Phobius"/>
    </source>
</evidence>
<feature type="chain" id="PRO_5030604831" evidence="2">
    <location>
        <begin position="27"/>
        <end position="644"/>
    </location>
</feature>
<gene>
    <name evidence="3" type="ORF">POBO1169_LOCUS7390</name>
</gene>
<feature type="transmembrane region" description="Helical" evidence="1">
    <location>
        <begin position="511"/>
        <end position="532"/>
    </location>
</feature>
<sequence length="644" mass="71896">MTRMDNPRSWLAPVFGITLLVLPTSSIEQCSICDDIALRHRCLKEFPGRKFAVCPVEGRYALLDRQAWQCYEKPRMNPWSKDLWNTLELRPVHSPVFDFPSSTPAHLLRNRTFSNMDLVAYPNRHAVLSDACWDGHGEEGRKGCRAFIHAGARCNLECHTGREESCNMISPHEKAKDKDERALPGPSACLLYRGFGEGLVTPRIKWMKPSSEFCRFGSDVHHGWYKWLPSPWMDVPDLATYHMEVLSKFGKNESYTLIKHQCDGLIAALRRAFFAEYPFESGAHQDPGYTPHLRNTFDSAQTHLVRVEVYRYSKRTVVRHGHSGAAVFAGFSPASSAHTLRTFRIEAGEMIAEEAAKCYALTGVKFVAIQSPGAWGPEMMELTSAEVPNWPHMDLLVSKRPGPDPADLDAQKKHKKPPCDAHALFASWTMCYGDDELQRPTILDKDEMPKKPWLPAQTVKQMKTALAALEVRQASGGVLSGVKERHVLRNLWHQQRVSSLLDADFDEQDAYVTPLVALLLLMIAAGLVALLYKTWLAILPYLEPVQVALNRHRNRDRKPRFVPRIYQSTPDFKMPERVAFGAALVPDALAQHAQAAASSFAQGPVTQSLASVGTSIQSSVAEGVAKLQPGQRPGRPPAGQAPAV</sequence>
<accession>A0A7S0N8C8</accession>
<keyword evidence="1" id="KW-1133">Transmembrane helix</keyword>
<keyword evidence="2" id="KW-0732">Signal</keyword>
<keyword evidence="1" id="KW-0812">Transmembrane</keyword>
<dbReference type="AlphaFoldDB" id="A0A7S0N8C8"/>
<protein>
    <submittedName>
        <fullName evidence="3">Uncharacterized protein</fullName>
    </submittedName>
</protein>
<keyword evidence="1" id="KW-0472">Membrane</keyword>
<evidence type="ECO:0000256" key="2">
    <source>
        <dbReference type="SAM" id="SignalP"/>
    </source>
</evidence>
<name>A0A7S0N8C8_9CHLO</name>
<organism evidence="3">
    <name type="scientific">Pyramimonas obovata</name>
    <dbReference type="NCBI Taxonomy" id="1411642"/>
    <lineage>
        <taxon>Eukaryota</taxon>
        <taxon>Viridiplantae</taxon>
        <taxon>Chlorophyta</taxon>
        <taxon>Pyramimonadophyceae</taxon>
        <taxon>Pyramimonadales</taxon>
        <taxon>Pyramimonadaceae</taxon>
        <taxon>Pyramimonas</taxon>
        <taxon>Pyramimonas incertae sedis</taxon>
    </lineage>
</organism>
<evidence type="ECO:0000313" key="3">
    <source>
        <dbReference type="EMBL" id="CAD8663058.1"/>
    </source>
</evidence>